<comment type="caution">
    <text evidence="1">The sequence shown here is derived from an EMBL/GenBank/DDBJ whole genome shotgun (WGS) entry which is preliminary data.</text>
</comment>
<dbReference type="Proteomes" id="UP000525686">
    <property type="component" value="Unassembled WGS sequence"/>
</dbReference>
<proteinExistence type="predicted"/>
<accession>A0A7W3ZQC3</accession>
<organism evidence="1 2">
    <name type="scientific">Streptomyces alkaliterrae</name>
    <dbReference type="NCBI Taxonomy" id="2213162"/>
    <lineage>
        <taxon>Bacteria</taxon>
        <taxon>Bacillati</taxon>
        <taxon>Actinomycetota</taxon>
        <taxon>Actinomycetes</taxon>
        <taxon>Kitasatosporales</taxon>
        <taxon>Streptomycetaceae</taxon>
        <taxon>Streptomyces</taxon>
    </lineage>
</organism>
<gene>
    <name evidence="1" type="ORF">H3146_24865</name>
</gene>
<dbReference type="RefSeq" id="WP_181355511.1">
    <property type="nucleotide sequence ID" value="NZ_JABJWZ010000388.1"/>
</dbReference>
<evidence type="ECO:0000313" key="1">
    <source>
        <dbReference type="EMBL" id="MBB1256555.1"/>
    </source>
</evidence>
<reference evidence="2" key="1">
    <citation type="submission" date="2020-05" db="EMBL/GenBank/DDBJ databases">
        <title>Classification of alakaliphilic streptomycetes isolated from an alkaline soil next to Lonar Crater, India and a proposal for the recognition of Streptomyces alkaliterrae sp. nov.</title>
        <authorList>
            <person name="Golinska P."/>
        </authorList>
    </citation>
    <scope>NUCLEOTIDE SEQUENCE [LARGE SCALE GENOMIC DNA]</scope>
    <source>
        <strain evidence="2">OF3</strain>
    </source>
</reference>
<protein>
    <submittedName>
        <fullName evidence="1">Uncharacterized protein</fullName>
    </submittedName>
</protein>
<name>A0A7W3ZQC3_9ACTN</name>
<dbReference type="AlphaFoldDB" id="A0A7W3ZQC3"/>
<evidence type="ECO:0000313" key="2">
    <source>
        <dbReference type="Proteomes" id="UP000525686"/>
    </source>
</evidence>
<dbReference type="EMBL" id="JABJWZ010000388">
    <property type="protein sequence ID" value="MBB1256555.1"/>
    <property type="molecule type" value="Genomic_DNA"/>
</dbReference>
<sequence length="155" mass="17058">MTCSTDVRALLSEEEHAAVTATVLDSNPNMAVDTGQRVVDEAIKFVVACATRPGVGLAPSRVVDEGWHALLLHSALYARLCARFGDFVHHYPGWDPTNYDPQILDRTRQAITECGWEPDGELWGHPTEGALVEVATKCQHSPDCAIRPMPKPEWP</sequence>